<dbReference type="SUPFAM" id="SSF82693">
    <property type="entry name" value="Multidrug efflux transporter AcrB pore domain, PN1, PN2, PC1 and PC2 subdomains"/>
    <property type="match status" value="2"/>
</dbReference>
<dbReference type="Gene3D" id="3.30.70.1430">
    <property type="entry name" value="Multidrug efflux transporter AcrB pore domain"/>
    <property type="match status" value="2"/>
</dbReference>
<gene>
    <name evidence="3" type="ORF">BP422_07845</name>
</gene>
<dbReference type="InterPro" id="IPR027463">
    <property type="entry name" value="AcrB_DN_DC_subdom"/>
</dbReference>
<dbReference type="EMBL" id="CP018145">
    <property type="protein sequence ID" value="ASJ53480.1"/>
    <property type="molecule type" value="Genomic_DNA"/>
</dbReference>
<dbReference type="Proteomes" id="UP000197781">
    <property type="component" value="Chromosome"/>
</dbReference>
<proteinExistence type="predicted"/>
<keyword evidence="2" id="KW-1133">Transmembrane helix</keyword>
<feature type="region of interest" description="Disordered" evidence="1">
    <location>
        <begin position="1005"/>
        <end position="1031"/>
    </location>
</feature>
<feature type="transmembrane region" description="Helical" evidence="2">
    <location>
        <begin position="429"/>
        <end position="450"/>
    </location>
</feature>
<evidence type="ECO:0000256" key="2">
    <source>
        <dbReference type="SAM" id="Phobius"/>
    </source>
</evidence>
<evidence type="ECO:0000313" key="3">
    <source>
        <dbReference type="EMBL" id="ASJ53480.1"/>
    </source>
</evidence>
<feature type="transmembrane region" description="Helical" evidence="2">
    <location>
        <begin position="525"/>
        <end position="543"/>
    </location>
</feature>
<dbReference type="PRINTS" id="PR00702">
    <property type="entry name" value="ACRIFLAVINRP"/>
</dbReference>
<feature type="transmembrane region" description="Helical" evidence="2">
    <location>
        <begin position="332"/>
        <end position="351"/>
    </location>
</feature>
<dbReference type="SUPFAM" id="SSF82714">
    <property type="entry name" value="Multidrug efflux transporter AcrB TolC docking domain, DN and DC subdomains"/>
    <property type="match status" value="2"/>
</dbReference>
<feature type="compositionally biased region" description="Basic and acidic residues" evidence="1">
    <location>
        <begin position="1010"/>
        <end position="1025"/>
    </location>
</feature>
<dbReference type="PANTHER" id="PTHR32063">
    <property type="match status" value="1"/>
</dbReference>
<dbReference type="Pfam" id="PF00873">
    <property type="entry name" value="ACR_tran"/>
    <property type="match status" value="1"/>
</dbReference>
<organism evidence="3 4">
    <name type="scientific">Brevibacillus formosus</name>
    <dbReference type="NCBI Taxonomy" id="54913"/>
    <lineage>
        <taxon>Bacteria</taxon>
        <taxon>Bacillati</taxon>
        <taxon>Bacillota</taxon>
        <taxon>Bacilli</taxon>
        <taxon>Bacillales</taxon>
        <taxon>Paenibacillaceae</taxon>
        <taxon>Brevibacillus</taxon>
    </lineage>
</organism>
<keyword evidence="2" id="KW-0472">Membrane</keyword>
<dbReference type="SUPFAM" id="SSF82866">
    <property type="entry name" value="Multidrug efflux transporter AcrB transmembrane domain"/>
    <property type="match status" value="2"/>
</dbReference>
<keyword evidence="2" id="KW-0812">Transmembrane</keyword>
<feature type="transmembrane region" description="Helical" evidence="2">
    <location>
        <begin position="384"/>
        <end position="408"/>
    </location>
</feature>
<reference evidence="3 4" key="1">
    <citation type="submission" date="2016-11" db="EMBL/GenBank/DDBJ databases">
        <authorList>
            <person name="Jaros S."/>
            <person name="Januszkiewicz K."/>
            <person name="Wedrychowicz H."/>
        </authorList>
    </citation>
    <scope>NUCLEOTIDE SEQUENCE [LARGE SCALE GENOMIC DNA]</scope>
    <source>
        <strain evidence="3 4">NF2</strain>
    </source>
</reference>
<dbReference type="InterPro" id="IPR001036">
    <property type="entry name" value="Acrflvin-R"/>
</dbReference>
<accession>A0A220MG12</accession>
<dbReference type="Gene3D" id="3.30.70.1320">
    <property type="entry name" value="Multidrug efflux transporter AcrB pore domain like"/>
    <property type="match status" value="1"/>
</dbReference>
<evidence type="ECO:0000313" key="4">
    <source>
        <dbReference type="Proteomes" id="UP000197781"/>
    </source>
</evidence>
<evidence type="ECO:0000256" key="1">
    <source>
        <dbReference type="SAM" id="MobiDB-lite"/>
    </source>
</evidence>
<feature type="transmembrane region" description="Helical" evidence="2">
    <location>
        <begin position="865"/>
        <end position="886"/>
    </location>
</feature>
<dbReference type="Gene3D" id="1.20.1640.10">
    <property type="entry name" value="Multidrug efflux transporter AcrB transmembrane domain"/>
    <property type="match status" value="2"/>
</dbReference>
<dbReference type="PANTHER" id="PTHR32063:SF0">
    <property type="entry name" value="SWARMING MOTILITY PROTEIN SWRC"/>
    <property type="match status" value="1"/>
</dbReference>
<feature type="transmembrane region" description="Helical" evidence="2">
    <location>
        <begin position="839"/>
        <end position="858"/>
    </location>
</feature>
<feature type="transmembrane region" description="Helical" evidence="2">
    <location>
        <begin position="462"/>
        <end position="485"/>
    </location>
</feature>
<feature type="transmembrane region" description="Helical" evidence="2">
    <location>
        <begin position="971"/>
        <end position="994"/>
    </location>
</feature>
<feature type="transmembrane region" description="Helical" evidence="2">
    <location>
        <begin position="892"/>
        <end position="912"/>
    </location>
</feature>
<protein>
    <submittedName>
        <fullName evidence="3">Transporter</fullName>
    </submittedName>
</protein>
<sequence>MNKMILFLLKRQLIVYLFTFLLVIAGLGSLFSFNIELVPKTNFPDIFVRISGGSLPPEEMEEKITKKVEQELKSINDIKKYSSSTSAGYVSINISANEGKGEQVKQDVQNAVNRLRNGFPKAIDSVEVNQSSFGGEQMIDYALVGADPKTMLSLAKTSIKDRIEEIEGVKEVSVSDRSFENKIAISLLPERLNAYQTNPSAVISQLQDTNWKQGIGTLENTGFDTVVMIDNSYQNAEEMRALSIDTPKGAVSLDQLAEIEDLRGKVKDQVALTNSSVFVHLSVTRSDGYDLITTQAKVEEVVRELNAEANGKYSIKVMFEGASFIKHAVSNLSRDVMIGGALAIIILFVFLRNWRVTLVIATTLPLSAFMTFIAMKIGGYNIDMISLLSLSLSVGLIVDAAIVVLESIYHYREKGEELKQAIVKGTREVLTPVFTSQLTIIIVFLPLVLADFEDWLKPILGTIAFTVSAAIIASTIAAFFFVPVFSNRFLQKDKHVSLEGEGKEHFIIRAFSGLLQIAIRHRVKTILLAIVMLIGSAFLTPMMKTGQGINPNENIIFANIDMPIGSTLEKTQKAAVAGEDALRKIPEISDVFFFASKEGAELFISLIPKTERTRDKEALNEDINNVLNGLPGIESVSMSYGQQGGSAPIQLEIFGDDMEQMSKIATDLEGMLSTISGVGNIRNDFKEGKEKVTLLPKEEALARLNVDHRSLLQQLSVLIGSQQITSITQDGIEVNVVAKMPDNWLKHPDQLKNVMVSAKNGAAVPLVDLVEMTYSKSPVTIQHKKGERIITVSAELQGGDLAGVGREIGEKLPGVVIPAGYKVEIAGKLKEQSTNMTQAIFVFVGVLALIYVVMVAQFGRLSQPFIIMLTIPMALVGVVLGFVLTQRTFGEMAMIGIIMLVGIVVSNAILLIDRINLLRKRGMDTAEAIIQGTKERIRPVIMTKLTAILGMLPMGLAMAEGSDLEAPLATAVIAGLIFHTIVTLVLVPVLYSLFEGAKEKRLARKAARQAKREAKREAKQNKDKNVPPTEV</sequence>
<feature type="transmembrane region" description="Helical" evidence="2">
    <location>
        <begin position="941"/>
        <end position="959"/>
    </location>
</feature>
<dbReference type="KEGG" id="bfm:BP422_07845"/>
<dbReference type="Gene3D" id="3.30.2090.10">
    <property type="entry name" value="Multidrug efflux transporter AcrB TolC docking domain, DN and DC subdomains"/>
    <property type="match status" value="2"/>
</dbReference>
<feature type="transmembrane region" description="Helical" evidence="2">
    <location>
        <begin position="12"/>
        <end position="33"/>
    </location>
</feature>
<dbReference type="Gene3D" id="3.30.70.1440">
    <property type="entry name" value="Multidrug efflux transporter AcrB pore domain"/>
    <property type="match status" value="1"/>
</dbReference>
<dbReference type="GO" id="GO:0005886">
    <property type="term" value="C:plasma membrane"/>
    <property type="evidence" value="ECO:0007669"/>
    <property type="project" value="TreeGrafter"/>
</dbReference>
<dbReference type="RefSeq" id="WP_088907279.1">
    <property type="nucleotide sequence ID" value="NZ_CP018145.1"/>
</dbReference>
<dbReference type="AlphaFoldDB" id="A0A220MG12"/>
<name>A0A220MG12_9BACL</name>
<feature type="transmembrane region" description="Helical" evidence="2">
    <location>
        <begin position="358"/>
        <end position="378"/>
    </location>
</feature>
<dbReference type="GO" id="GO:0042910">
    <property type="term" value="F:xenobiotic transmembrane transporter activity"/>
    <property type="evidence" value="ECO:0007669"/>
    <property type="project" value="TreeGrafter"/>
</dbReference>